<sequence length="128" mass="14000">MSQVIEVLLLSARSRHLHTIPMRPPIRRRVNTSPFTRVDHALALALAFAAVAVAASAVEAALQSCAVLVTCALVEWSPCASWLSSAGRSLARLLSQRPGGGRHMGHCCYRERVLPSLPAFTWSYLRPR</sequence>
<name>A0A5C2RXD4_9APHY</name>
<dbReference type="EMBL" id="ML122293">
    <property type="protein sequence ID" value="RPD55711.1"/>
    <property type="molecule type" value="Genomic_DNA"/>
</dbReference>
<dbReference type="AlphaFoldDB" id="A0A5C2RXD4"/>
<organism evidence="1 2">
    <name type="scientific">Lentinus tigrinus ALCF2SS1-6</name>
    <dbReference type="NCBI Taxonomy" id="1328759"/>
    <lineage>
        <taxon>Eukaryota</taxon>
        <taxon>Fungi</taxon>
        <taxon>Dikarya</taxon>
        <taxon>Basidiomycota</taxon>
        <taxon>Agaricomycotina</taxon>
        <taxon>Agaricomycetes</taxon>
        <taxon>Polyporales</taxon>
        <taxon>Polyporaceae</taxon>
        <taxon>Lentinus</taxon>
    </lineage>
</organism>
<gene>
    <name evidence="1" type="ORF">L227DRAFT_299175</name>
</gene>
<evidence type="ECO:0000313" key="1">
    <source>
        <dbReference type="EMBL" id="RPD55711.1"/>
    </source>
</evidence>
<accession>A0A5C2RXD4</accession>
<reference evidence="1" key="1">
    <citation type="journal article" date="2018" name="Genome Biol. Evol.">
        <title>Genomics and development of Lentinus tigrinus, a white-rot wood-decaying mushroom with dimorphic fruiting bodies.</title>
        <authorList>
            <person name="Wu B."/>
            <person name="Xu Z."/>
            <person name="Knudson A."/>
            <person name="Carlson A."/>
            <person name="Chen N."/>
            <person name="Kovaka S."/>
            <person name="LaButti K."/>
            <person name="Lipzen A."/>
            <person name="Pennachio C."/>
            <person name="Riley R."/>
            <person name="Schakwitz W."/>
            <person name="Umezawa K."/>
            <person name="Ohm R.A."/>
            <person name="Grigoriev I.V."/>
            <person name="Nagy L.G."/>
            <person name="Gibbons J."/>
            <person name="Hibbett D."/>
        </authorList>
    </citation>
    <scope>NUCLEOTIDE SEQUENCE [LARGE SCALE GENOMIC DNA]</scope>
    <source>
        <strain evidence="1">ALCF2SS1-6</strain>
    </source>
</reference>
<keyword evidence="2" id="KW-1185">Reference proteome</keyword>
<protein>
    <submittedName>
        <fullName evidence="1">Uncharacterized protein</fullName>
    </submittedName>
</protein>
<dbReference type="Proteomes" id="UP000313359">
    <property type="component" value="Unassembled WGS sequence"/>
</dbReference>
<proteinExistence type="predicted"/>
<evidence type="ECO:0000313" key="2">
    <source>
        <dbReference type="Proteomes" id="UP000313359"/>
    </source>
</evidence>